<gene>
    <name evidence="1" type="ORF">P5673_029100</name>
</gene>
<proteinExistence type="predicted"/>
<dbReference type="Proteomes" id="UP001249851">
    <property type="component" value="Unassembled WGS sequence"/>
</dbReference>
<reference evidence="1" key="1">
    <citation type="journal article" date="2023" name="G3 (Bethesda)">
        <title>Whole genome assembly and annotation of the endangered Caribbean coral Acropora cervicornis.</title>
        <authorList>
            <person name="Selwyn J.D."/>
            <person name="Vollmer S.V."/>
        </authorList>
    </citation>
    <scope>NUCLEOTIDE SEQUENCE</scope>
    <source>
        <strain evidence="1">K2</strain>
    </source>
</reference>
<comment type="caution">
    <text evidence="1">The sequence shown here is derived from an EMBL/GenBank/DDBJ whole genome shotgun (WGS) entry which is preliminary data.</text>
</comment>
<dbReference type="EMBL" id="JARQWQ010000113">
    <property type="protein sequence ID" value="KAK2550228.1"/>
    <property type="molecule type" value="Genomic_DNA"/>
</dbReference>
<protein>
    <submittedName>
        <fullName evidence="1">Uncharacterized protein</fullName>
    </submittedName>
</protein>
<keyword evidence="2" id="KW-1185">Reference proteome</keyword>
<evidence type="ECO:0000313" key="1">
    <source>
        <dbReference type="EMBL" id="KAK2550228.1"/>
    </source>
</evidence>
<organism evidence="1 2">
    <name type="scientific">Acropora cervicornis</name>
    <name type="common">Staghorn coral</name>
    <dbReference type="NCBI Taxonomy" id="6130"/>
    <lineage>
        <taxon>Eukaryota</taxon>
        <taxon>Metazoa</taxon>
        <taxon>Cnidaria</taxon>
        <taxon>Anthozoa</taxon>
        <taxon>Hexacorallia</taxon>
        <taxon>Scleractinia</taxon>
        <taxon>Astrocoeniina</taxon>
        <taxon>Acroporidae</taxon>
        <taxon>Acropora</taxon>
    </lineage>
</organism>
<name>A0AAD9PWF5_ACRCE</name>
<sequence>MKCEAYRVNTEPLTCWLASLLRKQGEVKIMKKLRCRCLAPRSSSGARYQKVTTTGSKSARGFNGALKSLAKPISAARITQHKACTEMMPGEGSVIAIIRSGGDIYKME</sequence>
<dbReference type="AlphaFoldDB" id="A0AAD9PWF5"/>
<accession>A0AAD9PWF5</accession>
<reference evidence="1" key="2">
    <citation type="journal article" date="2023" name="Science">
        <title>Genomic signatures of disease resistance in endangered staghorn corals.</title>
        <authorList>
            <person name="Vollmer S.V."/>
            <person name="Selwyn J.D."/>
            <person name="Despard B.A."/>
            <person name="Roesel C.L."/>
        </authorList>
    </citation>
    <scope>NUCLEOTIDE SEQUENCE</scope>
    <source>
        <strain evidence="1">K2</strain>
    </source>
</reference>
<evidence type="ECO:0000313" key="2">
    <source>
        <dbReference type="Proteomes" id="UP001249851"/>
    </source>
</evidence>